<accession>A0A9D4JXX9</accession>
<dbReference type="InterPro" id="IPR000387">
    <property type="entry name" value="Tyr_Pase_dom"/>
</dbReference>
<evidence type="ECO:0000259" key="7">
    <source>
        <dbReference type="PROSITE" id="PS50056"/>
    </source>
</evidence>
<feature type="compositionally biased region" description="Polar residues" evidence="5">
    <location>
        <begin position="207"/>
        <end position="222"/>
    </location>
</feature>
<evidence type="ECO:0000313" key="8">
    <source>
        <dbReference type="EMBL" id="KAH3828021.1"/>
    </source>
</evidence>
<dbReference type="GO" id="GO:0005737">
    <property type="term" value="C:cytoplasm"/>
    <property type="evidence" value="ECO:0007669"/>
    <property type="project" value="TreeGrafter"/>
</dbReference>
<comment type="caution">
    <text evidence="8">The sequence shown here is derived from an EMBL/GenBank/DDBJ whole genome shotgun (WGS) entry which is preliminary data.</text>
</comment>
<dbReference type="SUPFAM" id="SSF52799">
    <property type="entry name" value="(Phosphotyrosine protein) phosphatases II"/>
    <property type="match status" value="1"/>
</dbReference>
<reference evidence="8" key="2">
    <citation type="submission" date="2020-11" db="EMBL/GenBank/DDBJ databases">
        <authorList>
            <person name="McCartney M.A."/>
            <person name="Auch B."/>
            <person name="Kono T."/>
            <person name="Mallez S."/>
            <person name="Becker A."/>
            <person name="Gohl D.M."/>
            <person name="Silverstein K.A.T."/>
            <person name="Koren S."/>
            <person name="Bechman K.B."/>
            <person name="Herman A."/>
            <person name="Abrahante J.E."/>
            <person name="Garbe J."/>
        </authorList>
    </citation>
    <scope>NUCLEOTIDE SEQUENCE</scope>
    <source>
        <strain evidence="8">Duluth1</strain>
        <tissue evidence="8">Whole animal</tissue>
    </source>
</reference>
<feature type="compositionally biased region" description="Low complexity" evidence="5">
    <location>
        <begin position="407"/>
        <end position="422"/>
    </location>
</feature>
<evidence type="ECO:0000256" key="4">
    <source>
        <dbReference type="ARBA" id="ARBA00034734"/>
    </source>
</evidence>
<evidence type="ECO:0000256" key="2">
    <source>
        <dbReference type="ARBA" id="ARBA00022801"/>
    </source>
</evidence>
<dbReference type="Pfam" id="PF00102">
    <property type="entry name" value="Y_phosphatase"/>
    <property type="match status" value="1"/>
</dbReference>
<name>A0A9D4JXX9_DREPO</name>
<dbReference type="GO" id="GO:0005634">
    <property type="term" value="C:nucleus"/>
    <property type="evidence" value="ECO:0007669"/>
    <property type="project" value="TreeGrafter"/>
</dbReference>
<dbReference type="EC" id="3.1.3.48" evidence="1"/>
<dbReference type="AlphaFoldDB" id="A0A9D4JXX9"/>
<dbReference type="SMART" id="SM00404">
    <property type="entry name" value="PTPc_motif"/>
    <property type="match status" value="1"/>
</dbReference>
<reference evidence="8" key="1">
    <citation type="journal article" date="2019" name="bioRxiv">
        <title>The Genome of the Zebra Mussel, Dreissena polymorpha: A Resource for Invasive Species Research.</title>
        <authorList>
            <person name="McCartney M.A."/>
            <person name="Auch B."/>
            <person name="Kono T."/>
            <person name="Mallez S."/>
            <person name="Zhang Y."/>
            <person name="Obille A."/>
            <person name="Becker A."/>
            <person name="Abrahante J.E."/>
            <person name="Garbe J."/>
            <person name="Badalamenti J.P."/>
            <person name="Herman A."/>
            <person name="Mangelson H."/>
            <person name="Liachko I."/>
            <person name="Sullivan S."/>
            <person name="Sone E.D."/>
            <person name="Koren S."/>
            <person name="Silverstein K.A.T."/>
            <person name="Beckman K.B."/>
            <person name="Gohl D.M."/>
        </authorList>
    </citation>
    <scope>NUCLEOTIDE SEQUENCE</scope>
    <source>
        <strain evidence="8">Duluth1</strain>
        <tissue evidence="8">Whole animal</tissue>
    </source>
</reference>
<organism evidence="8 9">
    <name type="scientific">Dreissena polymorpha</name>
    <name type="common">Zebra mussel</name>
    <name type="synonym">Mytilus polymorpha</name>
    <dbReference type="NCBI Taxonomy" id="45954"/>
    <lineage>
        <taxon>Eukaryota</taxon>
        <taxon>Metazoa</taxon>
        <taxon>Spiralia</taxon>
        <taxon>Lophotrochozoa</taxon>
        <taxon>Mollusca</taxon>
        <taxon>Bivalvia</taxon>
        <taxon>Autobranchia</taxon>
        <taxon>Heteroconchia</taxon>
        <taxon>Euheterodonta</taxon>
        <taxon>Imparidentia</taxon>
        <taxon>Neoheterodontei</taxon>
        <taxon>Myida</taxon>
        <taxon>Dreissenoidea</taxon>
        <taxon>Dreissenidae</taxon>
        <taxon>Dreissena</taxon>
    </lineage>
</organism>
<feature type="compositionally biased region" description="Polar residues" evidence="5">
    <location>
        <begin position="453"/>
        <end position="481"/>
    </location>
</feature>
<keyword evidence="3" id="KW-0904">Protein phosphatase</keyword>
<feature type="compositionally biased region" description="Polar residues" evidence="5">
    <location>
        <begin position="515"/>
        <end position="551"/>
    </location>
</feature>
<dbReference type="Gene3D" id="3.90.190.10">
    <property type="entry name" value="Protein tyrosine phosphatase superfamily"/>
    <property type="match status" value="1"/>
</dbReference>
<evidence type="ECO:0000256" key="3">
    <source>
        <dbReference type="ARBA" id="ARBA00022912"/>
    </source>
</evidence>
<protein>
    <recommendedName>
        <fullName evidence="1">protein-tyrosine-phosphatase</fullName>
        <ecNumber evidence="1">3.1.3.48</ecNumber>
    </recommendedName>
</protein>
<dbReference type="InterPro" id="IPR003595">
    <property type="entry name" value="Tyr_Pase_cat"/>
</dbReference>
<dbReference type="GO" id="GO:0004726">
    <property type="term" value="F:non-membrane spanning protein tyrosine phosphatase activity"/>
    <property type="evidence" value="ECO:0007669"/>
    <property type="project" value="InterPro"/>
</dbReference>
<dbReference type="InterPro" id="IPR016130">
    <property type="entry name" value="Tyr_Pase_AS"/>
</dbReference>
<dbReference type="Proteomes" id="UP000828390">
    <property type="component" value="Unassembled WGS sequence"/>
</dbReference>
<feature type="region of interest" description="Disordered" evidence="5">
    <location>
        <begin position="441"/>
        <end position="576"/>
    </location>
</feature>
<evidence type="ECO:0000256" key="5">
    <source>
        <dbReference type="SAM" id="MobiDB-lite"/>
    </source>
</evidence>
<feature type="compositionally biased region" description="Basic residues" evidence="5">
    <location>
        <begin position="683"/>
        <end position="705"/>
    </location>
</feature>
<dbReference type="PROSITE" id="PS50056">
    <property type="entry name" value="TYR_PHOSPHATASE_2"/>
    <property type="match status" value="1"/>
</dbReference>
<dbReference type="SMART" id="SM00194">
    <property type="entry name" value="PTPc"/>
    <property type="match status" value="1"/>
</dbReference>
<dbReference type="InterPro" id="IPR000242">
    <property type="entry name" value="PTP_cat"/>
</dbReference>
<feature type="region of interest" description="Disordered" evidence="5">
    <location>
        <begin position="371"/>
        <end position="428"/>
    </location>
</feature>
<comment type="similarity">
    <text evidence="4">Belongs to the protein-tyrosine phosphatase family. Non-receptor class 4 subfamily.</text>
</comment>
<feature type="compositionally biased region" description="Polar residues" evidence="5">
    <location>
        <begin position="629"/>
        <end position="645"/>
    </location>
</feature>
<feature type="compositionally biased region" description="Basic and acidic residues" evidence="5">
    <location>
        <begin position="591"/>
        <end position="616"/>
    </location>
</feature>
<evidence type="ECO:0000256" key="1">
    <source>
        <dbReference type="ARBA" id="ARBA00013064"/>
    </source>
</evidence>
<evidence type="ECO:0000313" key="9">
    <source>
        <dbReference type="Proteomes" id="UP000828390"/>
    </source>
</evidence>
<dbReference type="EMBL" id="JAIWYP010000005">
    <property type="protein sequence ID" value="KAH3828021.1"/>
    <property type="molecule type" value="Genomic_DNA"/>
</dbReference>
<dbReference type="PROSITE" id="PS50055">
    <property type="entry name" value="TYR_PHOSPHATASE_PTP"/>
    <property type="match status" value="1"/>
</dbReference>
<keyword evidence="9" id="KW-1185">Reference proteome</keyword>
<evidence type="ECO:0000259" key="6">
    <source>
        <dbReference type="PROSITE" id="PS50055"/>
    </source>
</evidence>
<gene>
    <name evidence="8" type="ORF">DPMN_129970</name>
</gene>
<dbReference type="InterPro" id="IPR029021">
    <property type="entry name" value="Prot-tyrosine_phosphatase-like"/>
</dbReference>
<dbReference type="PRINTS" id="PR00700">
    <property type="entry name" value="PRTYPHPHTASE"/>
</dbReference>
<feature type="region of interest" description="Disordered" evidence="5">
    <location>
        <begin position="203"/>
        <end position="222"/>
    </location>
</feature>
<dbReference type="PROSITE" id="PS00383">
    <property type="entry name" value="TYR_PHOSPHATASE_1"/>
    <property type="match status" value="1"/>
</dbReference>
<feature type="compositionally biased region" description="Polar residues" evidence="5">
    <location>
        <begin position="488"/>
        <end position="502"/>
    </location>
</feature>
<feature type="compositionally biased region" description="Polar residues" evidence="5">
    <location>
        <begin position="371"/>
        <end position="380"/>
    </location>
</feature>
<dbReference type="InterPro" id="IPR047170">
    <property type="entry name" value="PTN12/18/22"/>
</dbReference>
<feature type="region of interest" description="Disordered" evidence="5">
    <location>
        <begin position="588"/>
        <end position="645"/>
    </location>
</feature>
<proteinExistence type="inferred from homology"/>
<dbReference type="PANTHER" id="PTHR45983">
    <property type="entry name" value="TYROSINE PHOSPHATSE N18, PUTATIVE-RELATED"/>
    <property type="match status" value="1"/>
</dbReference>
<keyword evidence="2" id="KW-0378">Hydrolase</keyword>
<feature type="region of interest" description="Disordered" evidence="5">
    <location>
        <begin position="660"/>
        <end position="705"/>
    </location>
</feature>
<feature type="domain" description="Tyrosine-protein phosphatase" evidence="6">
    <location>
        <begin position="1"/>
        <end position="178"/>
    </location>
</feature>
<sequence length="705" mass="78166">MILQYKVKVVAMACKVVEMGKRKCEEYWPETIEGTIEFGDISVTMISEDVLGENCLIRKLNAQREGFNPVLVTQFHYVGWPDHGIPSDFDIILEMMAEMRKIKRKDADKAPMLIHCSAGCGRTGTICAIDYAWDVLGSGNMDETFDLNQIVKKMREQRPSMIQTPEQYMMAHKLIQTLFKKHLELMEEHTYGNFNFQQDEEEDTIGDTLSVSSSTGQSRKNSVLQQDIENTLKKITLSPHDGPPMEQAPKVPDMLIPTQVWTENKPESKPAVAAVVKPPLPTKPSVDLVSPTTHKTFVFPQETEKSAFRRDKQRSFKVEDISNIPDNSQPPKKVEMRYLESLEKSDSVEKHLSYAPSEAGKQNLTSVKNMFDQPQTNSESGFPPKLSMSFAGTPTEVNHKTDPNLRNSYSNSYTGTNNNSPSDTNQSDLANKRNKFVTKIQIGSASKKPPVVQTVSEPLPTSNPSKDLSKTKTLPLSSTNPFKDIPQASVSPDTSSQLSQGVYSMAQEPYHPYSPISNYSSGAKPQNPYSDVANDSSSPVLNSKQNGNGINPSRPYSFAVEHEKGKTQAGKDYSYAYQDQDSAGGLYTSVEKSEKKKTPIKDAVYESVDLPKKDDPPPIPTRGYEEDNVSLNEKSGANESSSLGTRTKITSAFQKFGNVLSGKSGGGGTQDTVDTSDIPGFGKRIKKKPTGPKDKPKHWFQKLKS</sequence>
<dbReference type="PANTHER" id="PTHR45983:SF2">
    <property type="entry name" value="PROTEIN-TYROSINE-PHOSPHATASE"/>
    <property type="match status" value="1"/>
</dbReference>
<feature type="domain" description="Tyrosine specific protein phosphatases" evidence="7">
    <location>
        <begin position="93"/>
        <end position="169"/>
    </location>
</feature>